<dbReference type="Pfam" id="PF07734">
    <property type="entry name" value="FBA_1"/>
    <property type="match status" value="1"/>
</dbReference>
<dbReference type="eggNOG" id="KOG2056">
    <property type="taxonomic scope" value="Eukaryota"/>
</dbReference>
<dbReference type="InterPro" id="IPR036047">
    <property type="entry name" value="F-box-like_dom_sf"/>
</dbReference>
<reference evidence="4" key="1">
    <citation type="journal article" date="2007" name="Nature">
        <title>The grapevine genome sequence suggests ancestral hexaploidization in major angiosperm phyla.</title>
        <authorList>
            <consortium name="The French-Italian Public Consortium for Grapevine Genome Characterization."/>
            <person name="Jaillon O."/>
            <person name="Aury J.-M."/>
            <person name="Noel B."/>
            <person name="Policriti A."/>
            <person name="Clepet C."/>
            <person name="Casagrande A."/>
            <person name="Choisne N."/>
            <person name="Aubourg S."/>
            <person name="Vitulo N."/>
            <person name="Jubin C."/>
            <person name="Vezzi A."/>
            <person name="Legeai F."/>
            <person name="Hugueney P."/>
            <person name="Dasilva C."/>
            <person name="Horner D."/>
            <person name="Mica E."/>
            <person name="Jublot D."/>
            <person name="Poulain J."/>
            <person name="Bruyere C."/>
            <person name="Billault A."/>
            <person name="Segurens B."/>
            <person name="Gouyvenoux M."/>
            <person name="Ugarte E."/>
            <person name="Cattonaro F."/>
            <person name="Anthouard V."/>
            <person name="Vico V."/>
            <person name="Del Fabbro C."/>
            <person name="Alaux M."/>
            <person name="Di Gaspero G."/>
            <person name="Dumas V."/>
            <person name="Felice N."/>
            <person name="Paillard S."/>
            <person name="Juman I."/>
            <person name="Moroldo M."/>
            <person name="Scalabrin S."/>
            <person name="Canaguier A."/>
            <person name="Le Clainche I."/>
            <person name="Malacrida G."/>
            <person name="Durand E."/>
            <person name="Pesole G."/>
            <person name="Laucou V."/>
            <person name="Chatelet P."/>
            <person name="Merdinoglu D."/>
            <person name="Delledonne M."/>
            <person name="Pezzotti M."/>
            <person name="Lecharny A."/>
            <person name="Scarpelli C."/>
            <person name="Artiguenave F."/>
            <person name="Pe M.E."/>
            <person name="Valle G."/>
            <person name="Morgante M."/>
            <person name="Caboche M."/>
            <person name="Adam-Blondon A.-F."/>
            <person name="Weissenbach J."/>
            <person name="Quetier F."/>
            <person name="Wincker P."/>
        </authorList>
    </citation>
    <scope>NUCLEOTIDE SEQUENCE [LARGE SCALE GENOMIC DNA]</scope>
    <source>
        <strain evidence="4">cv. Pinot noir / PN40024</strain>
    </source>
</reference>
<dbReference type="PANTHER" id="PTHR31672">
    <property type="entry name" value="BNACNNG10540D PROTEIN"/>
    <property type="match status" value="1"/>
</dbReference>
<accession>F6I3Q6</accession>
<dbReference type="AlphaFoldDB" id="F6I3Q6"/>
<sequence>MTYIPEVIMVDILSRLPVKSLLRFRCVCKAWCTLISHPQFVETHLRQQHKRPVIGLVVPHSVDDPLHKDDLAVDLELHLGIPNKRTTTVLDSCNGLLCVVDCYYGFYSLKPPQKLILWNPSTRQCNHIPCPSFVGYQNCMYSFFYDPGSDDYKIVRIFTFLGKDKTGIDIFTLKTNKWRRVEETHSSVIGYWSATYFNGNLHWLAFRYGGYGEDERSSMVAFSLREEKFQEMELPSQRAVFGLRVLGGCLCVDGLYTNDKWVMEEYGIKESWKSLIAIPYRVGDGSSWKLPRVLRFLENGVLLVLHDGKFRNTNSAGGMYRPSSYSSSGGYGDRYDDDRYEGRYGRDEDRNGYGREREWGSRDDDRYGRNGDSYGPEGDRYGRDSDERYGRDGYKDDDYRGRSRRNEDYQYGSRSRSADRDRDRAFDEESNHSSRGGARTNEHPQYGRQLERKFSEQNLDAPPSYEEAVADAHSPVHDERDGATPAAPAPKTSSPPVSTSPSQATTAVGPSTSPPANKEVDAFDEFDPRGPVSAVPATSISPEMDLLGSLSESFSSNSLALVPSGPATTTSEAAVLGNAGSAPASAAMPSGSAVMSQSFEDPFGDSPFRALPSAESVPAQPQDSASTTSFQTMNQTSGPPFPVNPRSGHGFQL</sequence>
<evidence type="ECO:0000256" key="1">
    <source>
        <dbReference type="SAM" id="MobiDB-lite"/>
    </source>
</evidence>
<evidence type="ECO:0000313" key="4">
    <source>
        <dbReference type="Proteomes" id="UP000009183"/>
    </source>
</evidence>
<dbReference type="CDD" id="cd22157">
    <property type="entry name" value="F-box_AtFBW1-like"/>
    <property type="match status" value="1"/>
</dbReference>
<feature type="compositionally biased region" description="Low complexity" evidence="1">
    <location>
        <begin position="483"/>
        <end position="507"/>
    </location>
</feature>
<feature type="compositionally biased region" description="Polar residues" evidence="1">
    <location>
        <begin position="619"/>
        <end position="638"/>
    </location>
</feature>
<feature type="compositionally biased region" description="Basic and acidic residues" evidence="1">
    <location>
        <begin position="416"/>
        <end position="432"/>
    </location>
</feature>
<feature type="domain" description="F-box" evidence="2">
    <location>
        <begin position="1"/>
        <end position="48"/>
    </location>
</feature>
<dbReference type="InParanoid" id="F6I3Q6"/>
<dbReference type="PANTHER" id="PTHR31672:SF13">
    <property type="entry name" value="F-BOX PROTEIN CPR30-LIKE"/>
    <property type="match status" value="1"/>
</dbReference>
<dbReference type="InterPro" id="IPR001810">
    <property type="entry name" value="F-box_dom"/>
</dbReference>
<evidence type="ECO:0000259" key="2">
    <source>
        <dbReference type="PROSITE" id="PS50181"/>
    </source>
</evidence>
<dbReference type="SMART" id="SM00256">
    <property type="entry name" value="FBOX"/>
    <property type="match status" value="1"/>
</dbReference>
<dbReference type="PROSITE" id="PS50181">
    <property type="entry name" value="FBOX"/>
    <property type="match status" value="1"/>
</dbReference>
<dbReference type="EMBL" id="FN596743">
    <property type="protein sequence ID" value="CCB61574.1"/>
    <property type="molecule type" value="Genomic_DNA"/>
</dbReference>
<dbReference type="HOGENOM" id="CLU_420052_0_0_1"/>
<dbReference type="OrthoDB" id="4033880at2759"/>
<dbReference type="Pfam" id="PF00646">
    <property type="entry name" value="F-box"/>
    <property type="match status" value="1"/>
</dbReference>
<dbReference type="InterPro" id="IPR006527">
    <property type="entry name" value="F-box-assoc_dom_typ1"/>
</dbReference>
<gene>
    <name evidence="3" type="ordered locus">VIT_05s0124g00010</name>
</gene>
<feature type="compositionally biased region" description="Basic and acidic residues" evidence="1">
    <location>
        <begin position="333"/>
        <end position="369"/>
    </location>
</feature>
<dbReference type="STRING" id="29760.F6I3Q6"/>
<feature type="compositionally biased region" description="Basic and acidic residues" evidence="1">
    <location>
        <begin position="377"/>
        <end position="408"/>
    </location>
</feature>
<dbReference type="SUPFAM" id="SSF81383">
    <property type="entry name" value="F-box domain"/>
    <property type="match status" value="1"/>
</dbReference>
<dbReference type="Proteomes" id="UP000009183">
    <property type="component" value="Chromosome 5"/>
</dbReference>
<dbReference type="PaxDb" id="29760-VIT_05s0124g00010.t01"/>
<dbReference type="Gene3D" id="1.20.1280.50">
    <property type="match status" value="1"/>
</dbReference>
<evidence type="ECO:0000313" key="3">
    <source>
        <dbReference type="EMBL" id="CCB61574.1"/>
    </source>
</evidence>
<feature type="region of interest" description="Disordered" evidence="1">
    <location>
        <begin position="579"/>
        <end position="653"/>
    </location>
</feature>
<organism evidence="3 4">
    <name type="scientific">Vitis vinifera</name>
    <name type="common">Grape</name>
    <dbReference type="NCBI Taxonomy" id="29760"/>
    <lineage>
        <taxon>Eukaryota</taxon>
        <taxon>Viridiplantae</taxon>
        <taxon>Streptophyta</taxon>
        <taxon>Embryophyta</taxon>
        <taxon>Tracheophyta</taxon>
        <taxon>Spermatophyta</taxon>
        <taxon>Magnoliopsida</taxon>
        <taxon>eudicotyledons</taxon>
        <taxon>Gunneridae</taxon>
        <taxon>Pentapetalae</taxon>
        <taxon>rosids</taxon>
        <taxon>Vitales</taxon>
        <taxon>Vitaceae</taxon>
        <taxon>Viteae</taxon>
        <taxon>Vitis</taxon>
    </lineage>
</organism>
<proteinExistence type="predicted"/>
<protein>
    <recommendedName>
        <fullName evidence="2">F-box domain-containing protein</fullName>
    </recommendedName>
</protein>
<dbReference type="InterPro" id="IPR011043">
    <property type="entry name" value="Gal_Oxase/kelch_b-propeller"/>
</dbReference>
<feature type="region of interest" description="Disordered" evidence="1">
    <location>
        <begin position="316"/>
        <end position="537"/>
    </location>
</feature>
<dbReference type="NCBIfam" id="TIGR01640">
    <property type="entry name" value="F_box_assoc_1"/>
    <property type="match status" value="1"/>
</dbReference>
<dbReference type="SUPFAM" id="SSF50965">
    <property type="entry name" value="Galactose oxidase, central domain"/>
    <property type="match status" value="1"/>
</dbReference>
<dbReference type="InterPro" id="IPR050796">
    <property type="entry name" value="SCF_F-box_component"/>
</dbReference>
<feature type="compositionally biased region" description="Low complexity" evidence="1">
    <location>
        <begin position="579"/>
        <end position="596"/>
    </location>
</feature>
<dbReference type="SMR" id="F6I3Q6"/>
<name>F6I3Q6_VITVI</name>
<keyword evidence="4" id="KW-1185">Reference proteome</keyword>
<dbReference type="InterPro" id="IPR017451">
    <property type="entry name" value="F-box-assoc_interact_dom"/>
</dbReference>